<dbReference type="PANTHER" id="PTHR42695:SF5">
    <property type="entry name" value="GLUTAMINE AMIDOTRANSFERASE YLR126C-RELATED"/>
    <property type="match status" value="1"/>
</dbReference>
<accession>A0ABV9GXX1</accession>
<dbReference type="PROSITE" id="PS51273">
    <property type="entry name" value="GATASE_TYPE_1"/>
    <property type="match status" value="1"/>
</dbReference>
<dbReference type="InterPro" id="IPR029062">
    <property type="entry name" value="Class_I_gatase-like"/>
</dbReference>
<evidence type="ECO:0000313" key="2">
    <source>
        <dbReference type="EMBL" id="MFC4621515.1"/>
    </source>
</evidence>
<dbReference type="Proteomes" id="UP001595967">
    <property type="component" value="Unassembled WGS sequence"/>
</dbReference>
<dbReference type="InterPro" id="IPR044992">
    <property type="entry name" value="ChyE-like"/>
</dbReference>
<protein>
    <submittedName>
        <fullName evidence="2">Type 1 glutamine amidotransferase</fullName>
    </submittedName>
</protein>
<comment type="caution">
    <text evidence="2">The sequence shown here is derived from an EMBL/GenBank/DDBJ whole genome shotgun (WGS) entry which is preliminary data.</text>
</comment>
<evidence type="ECO:0000313" key="3">
    <source>
        <dbReference type="Proteomes" id="UP001595967"/>
    </source>
</evidence>
<evidence type="ECO:0000259" key="1">
    <source>
        <dbReference type="Pfam" id="PF00117"/>
    </source>
</evidence>
<reference evidence="3" key="1">
    <citation type="journal article" date="2019" name="Int. J. Syst. Evol. Microbiol.">
        <title>The Global Catalogue of Microorganisms (GCM) 10K type strain sequencing project: providing services to taxonomists for standard genome sequencing and annotation.</title>
        <authorList>
            <consortium name="The Broad Institute Genomics Platform"/>
            <consortium name="The Broad Institute Genome Sequencing Center for Infectious Disease"/>
            <person name="Wu L."/>
            <person name="Ma J."/>
        </authorList>
    </citation>
    <scope>NUCLEOTIDE SEQUENCE [LARGE SCALE GENOMIC DNA]</scope>
    <source>
        <strain evidence="3">JCM 11650</strain>
    </source>
</reference>
<keyword evidence="2" id="KW-0315">Glutamine amidotransferase</keyword>
<dbReference type="EMBL" id="JBHSEW010000003">
    <property type="protein sequence ID" value="MFC4621515.1"/>
    <property type="molecule type" value="Genomic_DNA"/>
</dbReference>
<dbReference type="CDD" id="cd01741">
    <property type="entry name" value="GATase1_1"/>
    <property type="match status" value="1"/>
</dbReference>
<organism evidence="2 3">
    <name type="scientific">Comamonas nitrativorans</name>
    <dbReference type="NCBI Taxonomy" id="108437"/>
    <lineage>
        <taxon>Bacteria</taxon>
        <taxon>Pseudomonadati</taxon>
        <taxon>Pseudomonadota</taxon>
        <taxon>Betaproteobacteria</taxon>
        <taxon>Burkholderiales</taxon>
        <taxon>Comamonadaceae</taxon>
        <taxon>Comamonas</taxon>
    </lineage>
</organism>
<dbReference type="SUPFAM" id="SSF52317">
    <property type="entry name" value="Class I glutamine amidotransferase-like"/>
    <property type="match status" value="1"/>
</dbReference>
<dbReference type="Gene3D" id="3.40.50.880">
    <property type="match status" value="1"/>
</dbReference>
<dbReference type="PANTHER" id="PTHR42695">
    <property type="entry name" value="GLUTAMINE AMIDOTRANSFERASE YLR126C-RELATED"/>
    <property type="match status" value="1"/>
</dbReference>
<dbReference type="InterPro" id="IPR017926">
    <property type="entry name" value="GATASE"/>
</dbReference>
<proteinExistence type="predicted"/>
<gene>
    <name evidence="2" type="ORF">ACFO3A_04745</name>
</gene>
<name>A0ABV9GXX1_9BURK</name>
<sequence>MPAPRRSGPLAEMRGLHPMRVHVLQHVPFEGPGSIAAWLTARQEVVTTTRLFEAGAVLPPVSAFDVLIVLGGPMSANDEAALPWLRPEKRLLRKAIRSGKAVLGICLGAQLMAAALGARVYPAQHKEIGWFPIQGCAPQGSGFAFPATAEVFHWHGETFDLPDGAIHLARSAACPHQAFQIGQRAIGLQFHLETTPDSVAAMLAHCHGELVPSPFIQTAQALQARPPGRYEELYALMDQLLRYLTRSTSKTEAFSTGK</sequence>
<dbReference type="Pfam" id="PF00117">
    <property type="entry name" value="GATase"/>
    <property type="match status" value="1"/>
</dbReference>
<keyword evidence="3" id="KW-1185">Reference proteome</keyword>
<dbReference type="RefSeq" id="WP_377724432.1">
    <property type="nucleotide sequence ID" value="NZ_JBHSEW010000003.1"/>
</dbReference>
<feature type="domain" description="Glutamine amidotransferase" evidence="1">
    <location>
        <begin position="61"/>
        <end position="197"/>
    </location>
</feature>